<protein>
    <submittedName>
        <fullName evidence="6">LysR family transcriptional regulator</fullName>
    </submittedName>
</protein>
<dbReference type="EMBL" id="QZEV01000017">
    <property type="protein sequence ID" value="RJL05799.1"/>
    <property type="molecule type" value="Genomic_DNA"/>
</dbReference>
<evidence type="ECO:0000256" key="4">
    <source>
        <dbReference type="ARBA" id="ARBA00023163"/>
    </source>
</evidence>
<organism evidence="6 7">
    <name type="scientific">Paracoccus aestuarii</name>
    <dbReference type="NCBI Taxonomy" id="453842"/>
    <lineage>
        <taxon>Bacteria</taxon>
        <taxon>Pseudomonadati</taxon>
        <taxon>Pseudomonadota</taxon>
        <taxon>Alphaproteobacteria</taxon>
        <taxon>Rhodobacterales</taxon>
        <taxon>Paracoccaceae</taxon>
        <taxon>Paracoccus</taxon>
    </lineage>
</organism>
<evidence type="ECO:0000256" key="3">
    <source>
        <dbReference type="ARBA" id="ARBA00023125"/>
    </source>
</evidence>
<dbReference type="Gene3D" id="1.10.10.10">
    <property type="entry name" value="Winged helix-like DNA-binding domain superfamily/Winged helix DNA-binding domain"/>
    <property type="match status" value="1"/>
</dbReference>
<dbReference type="PROSITE" id="PS50931">
    <property type="entry name" value="HTH_LYSR"/>
    <property type="match status" value="1"/>
</dbReference>
<evidence type="ECO:0000256" key="1">
    <source>
        <dbReference type="ARBA" id="ARBA00009437"/>
    </source>
</evidence>
<dbReference type="InterPro" id="IPR005119">
    <property type="entry name" value="LysR_subst-bd"/>
</dbReference>
<dbReference type="PANTHER" id="PTHR30126:SF2">
    <property type="entry name" value="HTH-TYPE TRANSCRIPTIONAL REGULATOR YJIE"/>
    <property type="match status" value="1"/>
</dbReference>
<dbReference type="SUPFAM" id="SSF46785">
    <property type="entry name" value="Winged helix' DNA-binding domain"/>
    <property type="match status" value="1"/>
</dbReference>
<dbReference type="Pfam" id="PF00126">
    <property type="entry name" value="HTH_1"/>
    <property type="match status" value="1"/>
</dbReference>
<keyword evidence="2" id="KW-0805">Transcription regulation</keyword>
<reference evidence="6 7" key="1">
    <citation type="submission" date="2018-09" db="EMBL/GenBank/DDBJ databases">
        <title>Paracoccus onubensis nov. sp. a moderate halophilic bacterium isolated from Gruta de las Maravillas (Aracena, Spain).</title>
        <authorList>
            <person name="Jurado V."/>
            <person name="Gutierrez-Patricio S."/>
            <person name="Gonzalez-Pimentel J.L."/>
            <person name="Laiz L."/>
            <person name="Saiz-Jimenez C."/>
        </authorList>
    </citation>
    <scope>NUCLEOTIDE SEQUENCE [LARGE SCALE GENOMIC DNA]</scope>
    <source>
        <strain evidence="6 7">DSM 19484</strain>
    </source>
</reference>
<evidence type="ECO:0000313" key="6">
    <source>
        <dbReference type="EMBL" id="RJL05799.1"/>
    </source>
</evidence>
<evidence type="ECO:0000259" key="5">
    <source>
        <dbReference type="PROSITE" id="PS50931"/>
    </source>
</evidence>
<gene>
    <name evidence="6" type="ORF">D3P06_05590</name>
</gene>
<dbReference type="InterPro" id="IPR036390">
    <property type="entry name" value="WH_DNA-bd_sf"/>
</dbReference>
<dbReference type="InterPro" id="IPR036388">
    <property type="entry name" value="WH-like_DNA-bd_sf"/>
</dbReference>
<sequence length="501" mass="55766">MAAMPAATFKRAVALTGRTRRGVFAGERGYQVRLHRQAPMVVEAPKMPAWRRGKVEALLHHSDQGSSYDLQAGPTPVGQTNIICATSRAGNVRDPSMAMSAMESLFSTLKTERTGRKLYRPRNAGCADVVADIEGFHNPRRHHAKPGNQTLAERPGHLGWLPATRPARLPSTHLPTTNPIPADLRHDRGTNGGQVMINTGLFEDFLHLAQSRNFSTTSRERGMSQSTLSRRIAALEGFVGRELFDRTIQPVALSEAGEMLLPLAQDILEKMEEVRTIGHPTARRVETCHLIALSTLALHFFPDWLSRYETTESWQVDLLNTEPLLAANIRNFLRGQAEFLLTFADDRVPDLLALRHHRYIVLGHETAVPVSRPDADGAPIWSLDGEAEIAYCGYTRGSFFQQALTPCFDRLGDRLCKVRDNSMAAVIHGLVRQGHGMCWLPRVMVEDDLKAGVLVRAGGPDFDLPTEIRLYRSHNMSRYAQSLWNAVSSGHQICRRSVRLA</sequence>
<keyword evidence="7" id="KW-1185">Reference proteome</keyword>
<dbReference type="GO" id="GO:0003700">
    <property type="term" value="F:DNA-binding transcription factor activity"/>
    <property type="evidence" value="ECO:0007669"/>
    <property type="project" value="InterPro"/>
</dbReference>
<proteinExistence type="inferred from homology"/>
<feature type="domain" description="HTH lysR-type" evidence="5">
    <location>
        <begin position="197"/>
        <end position="254"/>
    </location>
</feature>
<comment type="similarity">
    <text evidence="1">Belongs to the LysR transcriptional regulatory family.</text>
</comment>
<keyword evidence="4" id="KW-0804">Transcription</keyword>
<name>A0A418ZZ47_9RHOB</name>
<keyword evidence="3" id="KW-0238">DNA-binding</keyword>
<evidence type="ECO:0000313" key="7">
    <source>
        <dbReference type="Proteomes" id="UP000285530"/>
    </source>
</evidence>
<dbReference type="GO" id="GO:0000976">
    <property type="term" value="F:transcription cis-regulatory region binding"/>
    <property type="evidence" value="ECO:0007669"/>
    <property type="project" value="TreeGrafter"/>
</dbReference>
<accession>A0A418ZZ47</accession>
<dbReference type="Pfam" id="PF03466">
    <property type="entry name" value="LysR_substrate"/>
    <property type="match status" value="1"/>
</dbReference>
<comment type="caution">
    <text evidence="6">The sequence shown here is derived from an EMBL/GenBank/DDBJ whole genome shotgun (WGS) entry which is preliminary data.</text>
</comment>
<dbReference type="InterPro" id="IPR000847">
    <property type="entry name" value="LysR_HTH_N"/>
</dbReference>
<dbReference type="Proteomes" id="UP000285530">
    <property type="component" value="Unassembled WGS sequence"/>
</dbReference>
<dbReference type="PANTHER" id="PTHR30126">
    <property type="entry name" value="HTH-TYPE TRANSCRIPTIONAL REGULATOR"/>
    <property type="match status" value="1"/>
</dbReference>
<dbReference type="AlphaFoldDB" id="A0A418ZZ47"/>
<dbReference type="SUPFAM" id="SSF53850">
    <property type="entry name" value="Periplasmic binding protein-like II"/>
    <property type="match status" value="1"/>
</dbReference>
<evidence type="ECO:0000256" key="2">
    <source>
        <dbReference type="ARBA" id="ARBA00023015"/>
    </source>
</evidence>